<name>G7E2X1_MIXOS</name>
<dbReference type="OMA" id="VSHAEEM"/>
<dbReference type="InterPro" id="IPR004328">
    <property type="entry name" value="BRO1_dom"/>
</dbReference>
<keyword evidence="5" id="KW-1185">Reference proteome</keyword>
<dbReference type="Gene3D" id="1.20.120.560">
    <property type="entry name" value="alix/aip1 in complex with the ypdl late domain"/>
    <property type="match status" value="1"/>
</dbReference>
<dbReference type="Gene3D" id="1.25.40.280">
    <property type="entry name" value="alix/aip1 like domains"/>
    <property type="match status" value="1"/>
</dbReference>
<feature type="coiled-coil region" evidence="2">
    <location>
        <begin position="590"/>
        <end position="617"/>
    </location>
</feature>
<protein>
    <recommendedName>
        <fullName evidence="3">BRO1 domain-containing protein</fullName>
    </recommendedName>
</protein>
<evidence type="ECO:0000259" key="3">
    <source>
        <dbReference type="PROSITE" id="PS51180"/>
    </source>
</evidence>
<dbReference type="STRING" id="764103.G7E2X1"/>
<dbReference type="PANTHER" id="PTHR23030:SF39">
    <property type="entry name" value="PROGRAMMED CELL DEATH 6-INTERACTING PROTEIN"/>
    <property type="match status" value="1"/>
</dbReference>
<reference evidence="4 5" key="2">
    <citation type="journal article" date="2012" name="Open Biol.">
        <title>Characteristics of nucleosomes and linker DNA regions on the genome of the basidiomycete Mixia osmundae revealed by mono- and dinucleosome mapping.</title>
        <authorList>
            <person name="Nishida H."/>
            <person name="Kondo S."/>
            <person name="Matsumoto T."/>
            <person name="Suzuki Y."/>
            <person name="Yoshikawa H."/>
            <person name="Taylor T.D."/>
            <person name="Sugiyama J."/>
        </authorList>
    </citation>
    <scope>NUCLEOTIDE SEQUENCE [LARGE SCALE GENOMIC DNA]</scope>
    <source>
        <strain evidence="5">CBS 9802 / IAM 14324 / JCM 22182 / KY 12970</strain>
    </source>
</reference>
<dbReference type="OrthoDB" id="64867at2759"/>
<sequence>MLPIPYKPALMIDLASELLRVLETTFADPDAHPDNWRDDAEALAKLREAIIVPPAESATYSVARASSIDEIAAYYTQLEHLSIKFPDDMAIDFSWYSLFTGHNDTTAPGAFLPGTMPTKGRPITSHNLAYEKACVLFNLAVTYADLAYEADRSTLDGIRRAAQSFQHAAGVFEYLRELRNDVFSPDLDCNVLEMLSALCLAQAQECAWQQAVMARKKDGTIAKISMQASEFYARALAASAAANAALSATQWSSFAIPTAWKHHLLVKRQHFAAASQYRQSCDDLAAARYGSEIGRLQIAQTAIKEALAIVQKGSASQYDLQGLQNIVQDNLTRAVKDNDLIYLEPVRTVSTLVKIEPASLVKPLVPDFVQRPIEYLQAKRTPPARVLFETLIPYGVHLAISLYDDRKRNLIEHDLTARIDELDQHASMRLQTLNLPGAIEALESQVGLPPSLLRKAQELRSERATSKLRSMLQDVRRIAQSNALLMEEAEDILDGDKTEDDELRARYGSDHWPRPTSEEAQQVLYDTAKKYLETLKAAAASDKVVREKYQEWEEPISILAGPEDELESRVPSARSNLRASPAQTSVIREIRAKLEQLDDLNQERQAILREAQRTLQLDDIRPAILQQSLSSAKVSVEPAQFEDLFDSRLAKYATYDNRLQECARQQGSVLETVVGLNDRFLDARRSDPSTQARQETLQWLDVAHAKYKEIVHNLSEGLQFYNSLAQLITGLRDQCRQATSARHDEARAMMSENNMQALTEQTRATHIHPRHFNAQQPGIWDGGPIRFG</sequence>
<comment type="caution">
    <text evidence="4">The sequence shown here is derived from an EMBL/GenBank/DDBJ whole genome shotgun (WGS) entry which is preliminary data.</text>
</comment>
<dbReference type="HOGENOM" id="CLU_007181_2_1_1"/>
<dbReference type="GO" id="GO:0005768">
    <property type="term" value="C:endosome"/>
    <property type="evidence" value="ECO:0007669"/>
    <property type="project" value="TreeGrafter"/>
</dbReference>
<dbReference type="InterPro" id="IPR025304">
    <property type="entry name" value="ALIX_V_dom"/>
</dbReference>
<dbReference type="Pfam" id="PF13949">
    <property type="entry name" value="ALIX_LYPXL_bnd"/>
    <property type="match status" value="1"/>
</dbReference>
<dbReference type="PANTHER" id="PTHR23030">
    <property type="entry name" value="PCD6 INTERACTING PROTEIN-RELATED"/>
    <property type="match status" value="1"/>
</dbReference>
<dbReference type="InParanoid" id="G7E2X1"/>
<gene>
    <name evidence="4" type="primary">Mo03827</name>
    <name evidence="4" type="ORF">E5Q_03827</name>
</gene>
<dbReference type="Proteomes" id="UP000009131">
    <property type="component" value="Unassembled WGS sequence"/>
</dbReference>
<evidence type="ECO:0000256" key="1">
    <source>
        <dbReference type="ARBA" id="ARBA00038154"/>
    </source>
</evidence>
<dbReference type="PROSITE" id="PS51180">
    <property type="entry name" value="BRO1"/>
    <property type="match status" value="1"/>
</dbReference>
<evidence type="ECO:0000256" key="2">
    <source>
        <dbReference type="SAM" id="Coils"/>
    </source>
</evidence>
<evidence type="ECO:0000313" key="4">
    <source>
        <dbReference type="EMBL" id="GAA97152.1"/>
    </source>
</evidence>
<dbReference type="SMART" id="SM01041">
    <property type="entry name" value="BRO1"/>
    <property type="match status" value="1"/>
</dbReference>
<evidence type="ECO:0000313" key="5">
    <source>
        <dbReference type="Proteomes" id="UP000009131"/>
    </source>
</evidence>
<proteinExistence type="inferred from homology"/>
<accession>G7E2X1</accession>
<dbReference type="eggNOG" id="KOG2220">
    <property type="taxonomic scope" value="Eukaryota"/>
</dbReference>
<dbReference type="Pfam" id="PF03097">
    <property type="entry name" value="BRO1"/>
    <property type="match status" value="1"/>
</dbReference>
<organism evidence="4 5">
    <name type="scientific">Mixia osmundae (strain CBS 9802 / IAM 14324 / JCM 22182 / KY 12970)</name>
    <dbReference type="NCBI Taxonomy" id="764103"/>
    <lineage>
        <taxon>Eukaryota</taxon>
        <taxon>Fungi</taxon>
        <taxon>Dikarya</taxon>
        <taxon>Basidiomycota</taxon>
        <taxon>Pucciniomycotina</taxon>
        <taxon>Mixiomycetes</taxon>
        <taxon>Mixiales</taxon>
        <taxon>Mixiaceae</taxon>
        <taxon>Mixia</taxon>
    </lineage>
</organism>
<feature type="domain" description="BRO1" evidence="3">
    <location>
        <begin position="1"/>
        <end position="426"/>
    </location>
</feature>
<dbReference type="InterPro" id="IPR038499">
    <property type="entry name" value="BRO1_sf"/>
</dbReference>
<keyword evidence="2" id="KW-0175">Coiled coil</keyword>
<reference evidence="4 5" key="1">
    <citation type="journal article" date="2011" name="J. Gen. Appl. Microbiol.">
        <title>Draft genome sequencing of the enigmatic basidiomycete Mixia osmundae.</title>
        <authorList>
            <person name="Nishida H."/>
            <person name="Nagatsuka Y."/>
            <person name="Sugiyama J."/>
        </authorList>
    </citation>
    <scope>NUCLEOTIDE SEQUENCE [LARGE SCALE GENOMIC DNA]</scope>
    <source>
        <strain evidence="5">CBS 9802 / IAM 14324 / JCM 22182 / KY 12970</strain>
    </source>
</reference>
<dbReference type="Gene3D" id="1.20.140.50">
    <property type="entry name" value="alix/aip1 like domains"/>
    <property type="match status" value="1"/>
</dbReference>
<dbReference type="EMBL" id="BABT02000117">
    <property type="protein sequence ID" value="GAA97152.1"/>
    <property type="molecule type" value="Genomic_DNA"/>
</dbReference>
<dbReference type="AlphaFoldDB" id="G7E2X1"/>
<dbReference type="RefSeq" id="XP_014571161.1">
    <property type="nucleotide sequence ID" value="XM_014715675.1"/>
</dbReference>
<comment type="similarity">
    <text evidence="1">Belongs to the palA/RIM20 family.</text>
</comment>